<keyword evidence="4" id="KW-0271">Exosome</keyword>
<evidence type="ECO:0000256" key="1">
    <source>
        <dbReference type="ARBA" id="ARBA00004123"/>
    </source>
</evidence>
<evidence type="ECO:0000313" key="8">
    <source>
        <dbReference type="Proteomes" id="UP001158576"/>
    </source>
</evidence>
<evidence type="ECO:0000256" key="2">
    <source>
        <dbReference type="ARBA" id="ARBA00006678"/>
    </source>
</evidence>
<dbReference type="SUPFAM" id="SSF54211">
    <property type="entry name" value="Ribosomal protein S5 domain 2-like"/>
    <property type="match status" value="1"/>
</dbReference>
<dbReference type="InterPro" id="IPR036345">
    <property type="entry name" value="ExoRNase_PH_dom2_sf"/>
</dbReference>
<dbReference type="PANTHER" id="PTHR11953:SF1">
    <property type="entry name" value="EXOSOME COMPLEX COMPONENT RRP46"/>
    <property type="match status" value="1"/>
</dbReference>
<dbReference type="EMBL" id="OU015567">
    <property type="protein sequence ID" value="CAG5111802.1"/>
    <property type="molecule type" value="Genomic_DNA"/>
</dbReference>
<evidence type="ECO:0000313" key="7">
    <source>
        <dbReference type="EMBL" id="CAG5111802.1"/>
    </source>
</evidence>
<keyword evidence="3" id="KW-0698">rRNA processing</keyword>
<reference evidence="7 8" key="1">
    <citation type="submission" date="2021-04" db="EMBL/GenBank/DDBJ databases">
        <authorList>
            <person name="Bliznina A."/>
        </authorList>
    </citation>
    <scope>NUCLEOTIDE SEQUENCE [LARGE SCALE GENOMIC DNA]</scope>
</reference>
<dbReference type="InterPro" id="IPR001247">
    <property type="entry name" value="ExoRNase_PH_dom1"/>
</dbReference>
<gene>
    <name evidence="7" type="ORF">OKIOD_LOCUS14840</name>
</gene>
<comment type="subcellular location">
    <subcellularLocation>
        <location evidence="1">Nucleus</location>
    </subcellularLocation>
</comment>
<dbReference type="Pfam" id="PF01138">
    <property type="entry name" value="RNase_PH"/>
    <property type="match status" value="1"/>
</dbReference>
<keyword evidence="5" id="KW-0539">Nucleus</keyword>
<comment type="similarity">
    <text evidence="2">Belongs to the RNase PH family.</text>
</comment>
<organism evidence="7 8">
    <name type="scientific">Oikopleura dioica</name>
    <name type="common">Tunicate</name>
    <dbReference type="NCBI Taxonomy" id="34765"/>
    <lineage>
        <taxon>Eukaryota</taxon>
        <taxon>Metazoa</taxon>
        <taxon>Chordata</taxon>
        <taxon>Tunicata</taxon>
        <taxon>Appendicularia</taxon>
        <taxon>Copelata</taxon>
        <taxon>Oikopleuridae</taxon>
        <taxon>Oikopleura</taxon>
    </lineage>
</organism>
<dbReference type="PANTHER" id="PTHR11953">
    <property type="entry name" value="EXOSOME COMPLEX COMPONENT"/>
    <property type="match status" value="1"/>
</dbReference>
<dbReference type="SUPFAM" id="SSF55666">
    <property type="entry name" value="Ribonuclease PH domain 2-like"/>
    <property type="match status" value="1"/>
</dbReference>
<name>A0ABN7T6L8_OIKDI</name>
<sequence length="232" mass="25080">MGRKEAELHPSQIQKQKEVEVRLGCLSRCDGSAMLVSELGTVVCGVNGPVEAKEREQDPMRVTVNVILHPPSNQQAGPVHRQIERTISGLLSSLVQKEANPRCQIQIVLQPLETEFCVTPLVNCAILAMLDAGIQMHHVAAGGTVALLASTVDEKKTLDLIGNPTLEDINNSIGSIHAVFSRTGKLLAVQSDGDFQGHLMDALHKAANSAKPVFNLFQDAVQKRLQTETVNV</sequence>
<proteinExistence type="inferred from homology"/>
<dbReference type="InterPro" id="IPR027408">
    <property type="entry name" value="PNPase/RNase_PH_dom_sf"/>
</dbReference>
<dbReference type="InterPro" id="IPR020568">
    <property type="entry name" value="Ribosomal_Su5_D2-typ_SF"/>
</dbReference>
<evidence type="ECO:0000256" key="5">
    <source>
        <dbReference type="ARBA" id="ARBA00023242"/>
    </source>
</evidence>
<evidence type="ECO:0000256" key="4">
    <source>
        <dbReference type="ARBA" id="ARBA00022835"/>
    </source>
</evidence>
<dbReference type="Gene3D" id="3.30.230.70">
    <property type="entry name" value="GHMP Kinase, N-terminal domain"/>
    <property type="match status" value="1"/>
</dbReference>
<protein>
    <submittedName>
        <fullName evidence="7">Oidioi.mRNA.OKI2018_I69.chr2.g6075.t1.cds</fullName>
    </submittedName>
</protein>
<accession>A0ABN7T6L8</accession>
<dbReference type="InterPro" id="IPR050080">
    <property type="entry name" value="RNase_PH"/>
</dbReference>
<feature type="domain" description="Exoribonuclease phosphorolytic" evidence="6">
    <location>
        <begin position="17"/>
        <end position="135"/>
    </location>
</feature>
<dbReference type="Proteomes" id="UP001158576">
    <property type="component" value="Chromosome 2"/>
</dbReference>
<keyword evidence="8" id="KW-1185">Reference proteome</keyword>
<evidence type="ECO:0000256" key="3">
    <source>
        <dbReference type="ARBA" id="ARBA00022552"/>
    </source>
</evidence>
<evidence type="ECO:0000259" key="6">
    <source>
        <dbReference type="Pfam" id="PF01138"/>
    </source>
</evidence>